<evidence type="ECO:0000313" key="3">
    <source>
        <dbReference type="EMBL" id="RPB16290.1"/>
    </source>
</evidence>
<sequence>MSAITDSEEWTVGHPSQNKSFIATVVIASLLITAFFVGCGFMLYYWIRSWRGKDNYKPSVSSSSSTNEKVEDLEAQRQRPGTPPPERTYESDDESPIVEVSKWRQETVSVDNASSQASSTRSSSELSLNGNVPERPRSRDFHELYPSN</sequence>
<feature type="compositionally biased region" description="Low complexity" evidence="1">
    <location>
        <begin position="114"/>
        <end position="127"/>
    </location>
</feature>
<dbReference type="EMBL" id="ML119109">
    <property type="protein sequence ID" value="RPB16290.1"/>
    <property type="molecule type" value="Genomic_DNA"/>
</dbReference>
<protein>
    <submittedName>
        <fullName evidence="3">Uncharacterized protein</fullName>
    </submittedName>
</protein>
<keyword evidence="2" id="KW-0812">Transmembrane</keyword>
<feature type="region of interest" description="Disordered" evidence="1">
    <location>
        <begin position="55"/>
        <end position="148"/>
    </location>
</feature>
<dbReference type="AlphaFoldDB" id="A0A3N4L0E5"/>
<keyword evidence="2" id="KW-1133">Transmembrane helix</keyword>
<evidence type="ECO:0000256" key="1">
    <source>
        <dbReference type="SAM" id="MobiDB-lite"/>
    </source>
</evidence>
<gene>
    <name evidence="3" type="ORF">P167DRAFT_562277</name>
</gene>
<dbReference type="OrthoDB" id="5328033at2759"/>
<name>A0A3N4L0E5_9PEZI</name>
<evidence type="ECO:0000313" key="4">
    <source>
        <dbReference type="Proteomes" id="UP000277580"/>
    </source>
</evidence>
<evidence type="ECO:0000256" key="2">
    <source>
        <dbReference type="SAM" id="Phobius"/>
    </source>
</evidence>
<feature type="compositionally biased region" description="Basic and acidic residues" evidence="1">
    <location>
        <begin position="68"/>
        <end position="77"/>
    </location>
</feature>
<dbReference type="Proteomes" id="UP000277580">
    <property type="component" value="Unassembled WGS sequence"/>
</dbReference>
<dbReference type="InParanoid" id="A0A3N4L0E5"/>
<feature type="transmembrane region" description="Helical" evidence="2">
    <location>
        <begin position="20"/>
        <end position="47"/>
    </location>
</feature>
<keyword evidence="2" id="KW-0472">Membrane</keyword>
<reference evidence="3 4" key="1">
    <citation type="journal article" date="2018" name="Nat. Ecol. Evol.">
        <title>Pezizomycetes genomes reveal the molecular basis of ectomycorrhizal truffle lifestyle.</title>
        <authorList>
            <person name="Murat C."/>
            <person name="Payen T."/>
            <person name="Noel B."/>
            <person name="Kuo A."/>
            <person name="Morin E."/>
            <person name="Chen J."/>
            <person name="Kohler A."/>
            <person name="Krizsan K."/>
            <person name="Balestrini R."/>
            <person name="Da Silva C."/>
            <person name="Montanini B."/>
            <person name="Hainaut M."/>
            <person name="Levati E."/>
            <person name="Barry K.W."/>
            <person name="Belfiori B."/>
            <person name="Cichocki N."/>
            <person name="Clum A."/>
            <person name="Dockter R.B."/>
            <person name="Fauchery L."/>
            <person name="Guy J."/>
            <person name="Iotti M."/>
            <person name="Le Tacon F."/>
            <person name="Lindquist E.A."/>
            <person name="Lipzen A."/>
            <person name="Malagnac F."/>
            <person name="Mello A."/>
            <person name="Molinier V."/>
            <person name="Miyauchi S."/>
            <person name="Poulain J."/>
            <person name="Riccioni C."/>
            <person name="Rubini A."/>
            <person name="Sitrit Y."/>
            <person name="Splivallo R."/>
            <person name="Traeger S."/>
            <person name="Wang M."/>
            <person name="Zifcakova L."/>
            <person name="Wipf D."/>
            <person name="Zambonelli A."/>
            <person name="Paolocci F."/>
            <person name="Nowrousian M."/>
            <person name="Ottonello S."/>
            <person name="Baldrian P."/>
            <person name="Spatafora J.W."/>
            <person name="Henrissat B."/>
            <person name="Nagy L.G."/>
            <person name="Aury J.M."/>
            <person name="Wincker P."/>
            <person name="Grigoriev I.V."/>
            <person name="Bonfante P."/>
            <person name="Martin F.M."/>
        </authorList>
    </citation>
    <scope>NUCLEOTIDE SEQUENCE [LARGE SCALE GENOMIC DNA]</scope>
    <source>
        <strain evidence="3 4">CCBAS932</strain>
    </source>
</reference>
<accession>A0A3N4L0E5</accession>
<feature type="compositionally biased region" description="Basic and acidic residues" evidence="1">
    <location>
        <begin position="134"/>
        <end position="148"/>
    </location>
</feature>
<proteinExistence type="predicted"/>
<keyword evidence="4" id="KW-1185">Reference proteome</keyword>
<organism evidence="3 4">
    <name type="scientific">Morchella conica CCBAS932</name>
    <dbReference type="NCBI Taxonomy" id="1392247"/>
    <lineage>
        <taxon>Eukaryota</taxon>
        <taxon>Fungi</taxon>
        <taxon>Dikarya</taxon>
        <taxon>Ascomycota</taxon>
        <taxon>Pezizomycotina</taxon>
        <taxon>Pezizomycetes</taxon>
        <taxon>Pezizales</taxon>
        <taxon>Morchellaceae</taxon>
        <taxon>Morchella</taxon>
    </lineage>
</organism>